<dbReference type="OrthoDB" id="2618192at2759"/>
<dbReference type="AlphaFoldDB" id="A0A1J8QVB2"/>
<reference evidence="1 2" key="1">
    <citation type="submission" date="2016-03" db="EMBL/GenBank/DDBJ databases">
        <title>Comparative genomics of the ectomycorrhizal sister species Rhizopogon vinicolor and Rhizopogon vesiculosus (Basidiomycota: Boletales) reveals a divergence of the mating type B locus.</title>
        <authorList>
            <person name="Mujic A.B."/>
            <person name="Kuo A."/>
            <person name="Tritt A."/>
            <person name="Lipzen A."/>
            <person name="Chen C."/>
            <person name="Johnson J."/>
            <person name="Sharma A."/>
            <person name="Barry K."/>
            <person name="Grigoriev I.V."/>
            <person name="Spatafora J.W."/>
        </authorList>
    </citation>
    <scope>NUCLEOTIDE SEQUENCE [LARGE SCALE GENOMIC DNA]</scope>
    <source>
        <strain evidence="1 2">AM-OR11-056</strain>
    </source>
</reference>
<feature type="non-terminal residue" evidence="1">
    <location>
        <position position="1"/>
    </location>
</feature>
<accession>A0A1J8QVB2</accession>
<keyword evidence="2" id="KW-1185">Reference proteome</keyword>
<evidence type="ECO:0000313" key="1">
    <source>
        <dbReference type="EMBL" id="OJA15604.1"/>
    </source>
</evidence>
<organism evidence="1 2">
    <name type="scientific">Rhizopogon vesiculosus</name>
    <dbReference type="NCBI Taxonomy" id="180088"/>
    <lineage>
        <taxon>Eukaryota</taxon>
        <taxon>Fungi</taxon>
        <taxon>Dikarya</taxon>
        <taxon>Basidiomycota</taxon>
        <taxon>Agaricomycotina</taxon>
        <taxon>Agaricomycetes</taxon>
        <taxon>Agaricomycetidae</taxon>
        <taxon>Boletales</taxon>
        <taxon>Suillineae</taxon>
        <taxon>Rhizopogonaceae</taxon>
        <taxon>Rhizopogon</taxon>
    </lineage>
</organism>
<gene>
    <name evidence="1" type="ORF">AZE42_13549</name>
</gene>
<proteinExistence type="predicted"/>
<evidence type="ECO:0000313" key="2">
    <source>
        <dbReference type="Proteomes" id="UP000183567"/>
    </source>
</evidence>
<sequence length="190" mass="21867">ANLHIDALSAKYTASRDALVILASRLDKNEDWERILKPLDRHKDAVPLKHDDGKTLGQQNISWIWKSSGVSNNGDLGLQDSLRVEWCKARARAHRWEEEVQLLHEEMRHVIAFFEWHADWWDREGSRNHFSSPQVAEGALAYAHRQAHLRRNMASHFKSIWSAIPSTPLMPAEVDPNFRSQRPADEATPP</sequence>
<protein>
    <submittedName>
        <fullName evidence="1">Uncharacterized protein</fullName>
    </submittedName>
</protein>
<comment type="caution">
    <text evidence="1">The sequence shown here is derived from an EMBL/GenBank/DDBJ whole genome shotgun (WGS) entry which is preliminary data.</text>
</comment>
<dbReference type="Proteomes" id="UP000183567">
    <property type="component" value="Unassembled WGS sequence"/>
</dbReference>
<name>A0A1J8QVB2_9AGAM</name>
<dbReference type="STRING" id="180088.A0A1J8QVB2"/>
<dbReference type="EMBL" id="LVVM01002996">
    <property type="protein sequence ID" value="OJA15604.1"/>
    <property type="molecule type" value="Genomic_DNA"/>
</dbReference>